<reference evidence="1 2" key="1">
    <citation type="submission" date="2016-05" db="EMBL/GenBank/DDBJ databases">
        <title>Nuclear genome of Blastocystis sp. subtype 1 NandII.</title>
        <authorList>
            <person name="Gentekaki E."/>
            <person name="Curtis B."/>
            <person name="Stairs C."/>
            <person name="Eme L."/>
            <person name="Herman E."/>
            <person name="Klimes V."/>
            <person name="Arias M.C."/>
            <person name="Elias M."/>
            <person name="Hilliou F."/>
            <person name="Klute M."/>
            <person name="Malik S.-B."/>
            <person name="Pightling A."/>
            <person name="Rachubinski R."/>
            <person name="Salas D."/>
            <person name="Schlacht A."/>
            <person name="Suga H."/>
            <person name="Archibald J."/>
            <person name="Ball S.G."/>
            <person name="Clark G."/>
            <person name="Dacks J."/>
            <person name="Van Der Giezen M."/>
            <person name="Tsaousis A."/>
            <person name="Roger A."/>
        </authorList>
    </citation>
    <scope>NUCLEOTIDE SEQUENCE [LARGE SCALE GENOMIC DNA]</scope>
    <source>
        <strain evidence="2">ATCC 50177 / NandII</strain>
    </source>
</reference>
<dbReference type="EMBL" id="LXWW01000235">
    <property type="protein sequence ID" value="OAO14573.1"/>
    <property type="molecule type" value="Genomic_DNA"/>
</dbReference>
<proteinExistence type="predicted"/>
<gene>
    <name evidence="1" type="ORF">AV274_3728</name>
</gene>
<accession>A0A196SC31</accession>
<comment type="caution">
    <text evidence="1">The sequence shown here is derived from an EMBL/GenBank/DDBJ whole genome shotgun (WGS) entry which is preliminary data.</text>
</comment>
<evidence type="ECO:0000313" key="1">
    <source>
        <dbReference type="EMBL" id="OAO14573.1"/>
    </source>
</evidence>
<evidence type="ECO:0000313" key="2">
    <source>
        <dbReference type="Proteomes" id="UP000078348"/>
    </source>
</evidence>
<dbReference type="Proteomes" id="UP000078348">
    <property type="component" value="Unassembled WGS sequence"/>
</dbReference>
<dbReference type="AlphaFoldDB" id="A0A196SC31"/>
<name>A0A196SC31_BLAHN</name>
<organism evidence="1 2">
    <name type="scientific">Blastocystis sp. subtype 1 (strain ATCC 50177 / NandII)</name>
    <dbReference type="NCBI Taxonomy" id="478820"/>
    <lineage>
        <taxon>Eukaryota</taxon>
        <taxon>Sar</taxon>
        <taxon>Stramenopiles</taxon>
        <taxon>Bigyra</taxon>
        <taxon>Opalozoa</taxon>
        <taxon>Opalinata</taxon>
        <taxon>Blastocystidae</taxon>
        <taxon>Blastocystis</taxon>
    </lineage>
</organism>
<keyword evidence="2" id="KW-1185">Reference proteome</keyword>
<protein>
    <submittedName>
        <fullName evidence="1">Uncharacterized protein</fullName>
    </submittedName>
</protein>
<sequence>MNVENKVVSLFSGSCTLSQPLRCSAVRIRCLSIKEKVHLSVRSVACVGTLLCIDLPEAKKSAQEQYPERLIVPNPIKPEDSLSASLQTTFAQQVLFEGKMNSMEERLGLKMERLITTLTASFRAQNEEMQKRMTMMEDVVLSLVDKVKSLESEVEELKKSRA</sequence>